<name>A0ABT2NBG7_9CYAN</name>
<evidence type="ECO:0000256" key="1">
    <source>
        <dbReference type="SAM" id="MobiDB-lite"/>
    </source>
</evidence>
<comment type="caution">
    <text evidence="2">The sequence shown here is derived from an EMBL/GenBank/DDBJ whole genome shotgun (WGS) entry which is preliminary data.</text>
</comment>
<sequence length="45" mass="5178">MTSNRQVSATIRKLLEFIMPKRQMPISQSDRPKPRKAAEAIAPQR</sequence>
<keyword evidence="3" id="KW-1185">Reference proteome</keyword>
<reference evidence="2 3" key="1">
    <citation type="journal article" date="2022" name="Front. Microbiol.">
        <title>High genomic differentiation and limited gene flow indicate recent cryptic speciation within the genus Laspinema (cyanobacteria).</title>
        <authorList>
            <person name="Stanojkovic A."/>
            <person name="Skoupy S."/>
            <person name="Skaloud P."/>
            <person name="Dvorak P."/>
        </authorList>
    </citation>
    <scope>NUCLEOTIDE SEQUENCE [LARGE SCALE GENOMIC DNA]</scope>
    <source>
        <strain evidence="2 3">D3b</strain>
    </source>
</reference>
<feature type="region of interest" description="Disordered" evidence="1">
    <location>
        <begin position="22"/>
        <end position="45"/>
    </location>
</feature>
<accession>A0ABT2NBG7</accession>
<dbReference type="RefSeq" id="WP_261235715.1">
    <property type="nucleotide sequence ID" value="NZ_JAMXFA010000015.1"/>
</dbReference>
<gene>
    <name evidence="2" type="ORF">NG792_13355</name>
</gene>
<evidence type="ECO:0000313" key="2">
    <source>
        <dbReference type="EMBL" id="MCT7978695.1"/>
    </source>
</evidence>
<protein>
    <submittedName>
        <fullName evidence="2">Uncharacterized protein</fullName>
    </submittedName>
</protein>
<proteinExistence type="predicted"/>
<evidence type="ECO:0000313" key="3">
    <source>
        <dbReference type="Proteomes" id="UP001525961"/>
    </source>
</evidence>
<dbReference type="EMBL" id="JAMXFA010000015">
    <property type="protein sequence ID" value="MCT7978695.1"/>
    <property type="molecule type" value="Genomic_DNA"/>
</dbReference>
<organism evidence="2 3">
    <name type="scientific">Laspinema olomoucense D3b</name>
    <dbReference type="NCBI Taxonomy" id="2953688"/>
    <lineage>
        <taxon>Bacteria</taxon>
        <taxon>Bacillati</taxon>
        <taxon>Cyanobacteriota</taxon>
        <taxon>Cyanophyceae</taxon>
        <taxon>Oscillatoriophycideae</taxon>
        <taxon>Oscillatoriales</taxon>
        <taxon>Laspinemataceae</taxon>
        <taxon>Laspinema</taxon>
        <taxon>Laspinema olomoucense</taxon>
    </lineage>
</organism>
<dbReference type="Proteomes" id="UP001525961">
    <property type="component" value="Unassembled WGS sequence"/>
</dbReference>